<proteinExistence type="predicted"/>
<evidence type="ECO:0000313" key="3">
    <source>
        <dbReference type="Proteomes" id="UP000295554"/>
    </source>
</evidence>
<reference evidence="2 3" key="1">
    <citation type="submission" date="2019-03" db="EMBL/GenBank/DDBJ databases">
        <title>Seongchinamella monodicae gen. nov., sp. nov., a novel member of the Gammaproteobacteria isolated from a tidal mudflat of beach.</title>
        <authorList>
            <person name="Yang H.G."/>
            <person name="Kang J.W."/>
            <person name="Lee S.D."/>
        </authorList>
    </citation>
    <scope>NUCLEOTIDE SEQUENCE [LARGE SCALE GENOMIC DNA]</scope>
    <source>
        <strain evidence="2 3">GH4-78</strain>
    </source>
</reference>
<evidence type="ECO:0000256" key="1">
    <source>
        <dbReference type="SAM" id="MobiDB-lite"/>
    </source>
</evidence>
<dbReference type="AlphaFoldDB" id="A0A4R5LRD9"/>
<sequence>MSRWIILIITLLLISAGGYGFTRTPGQRGSRRRRQPGPYDSIDGEFTAIDDSRGSCKRMRLEAARIQKPRI</sequence>
<accession>A0A4R5LRD9</accession>
<gene>
    <name evidence="2" type="ORF">E2F43_07855</name>
</gene>
<organism evidence="2 3">
    <name type="scientific">Seongchinamella unica</name>
    <dbReference type="NCBI Taxonomy" id="2547392"/>
    <lineage>
        <taxon>Bacteria</taxon>
        <taxon>Pseudomonadati</taxon>
        <taxon>Pseudomonadota</taxon>
        <taxon>Gammaproteobacteria</taxon>
        <taxon>Cellvibrionales</taxon>
        <taxon>Halieaceae</taxon>
        <taxon>Seongchinamella</taxon>
    </lineage>
</organism>
<comment type="caution">
    <text evidence="2">The sequence shown here is derived from an EMBL/GenBank/DDBJ whole genome shotgun (WGS) entry which is preliminary data.</text>
</comment>
<dbReference type="RefSeq" id="WP_133211425.1">
    <property type="nucleotide sequence ID" value="NZ_SMSE01000002.1"/>
</dbReference>
<protein>
    <submittedName>
        <fullName evidence="2">Uncharacterized protein</fullName>
    </submittedName>
</protein>
<feature type="region of interest" description="Disordered" evidence="1">
    <location>
        <begin position="23"/>
        <end position="48"/>
    </location>
</feature>
<evidence type="ECO:0000313" key="2">
    <source>
        <dbReference type="EMBL" id="TDG13445.1"/>
    </source>
</evidence>
<name>A0A4R5LRD9_9GAMM</name>
<keyword evidence="3" id="KW-1185">Reference proteome</keyword>
<dbReference type="EMBL" id="SMSE01000002">
    <property type="protein sequence ID" value="TDG13445.1"/>
    <property type="molecule type" value="Genomic_DNA"/>
</dbReference>
<dbReference type="Proteomes" id="UP000295554">
    <property type="component" value="Unassembled WGS sequence"/>
</dbReference>